<dbReference type="AlphaFoldDB" id="A0A426QME1"/>
<comment type="similarity">
    <text evidence="2 7">Belongs to the methyltransferase superfamily. L-isoaspartyl/D-aspartyl protein methyltransferase family.</text>
</comment>
<dbReference type="PROSITE" id="PS01279">
    <property type="entry name" value="PCMT"/>
    <property type="match status" value="1"/>
</dbReference>
<evidence type="ECO:0000256" key="6">
    <source>
        <dbReference type="ARBA" id="ARBA00022691"/>
    </source>
</evidence>
<evidence type="ECO:0000256" key="2">
    <source>
        <dbReference type="ARBA" id="ARBA00005369"/>
    </source>
</evidence>
<comment type="caution">
    <text evidence="8">The sequence shown here is derived from an EMBL/GenBank/DDBJ whole genome shotgun (WGS) entry which is preliminary data.</text>
</comment>
<dbReference type="Proteomes" id="UP000287798">
    <property type="component" value="Unassembled WGS sequence"/>
</dbReference>
<name>A0A426QME1_9GAMM</name>
<evidence type="ECO:0000256" key="7">
    <source>
        <dbReference type="HAMAP-Rule" id="MF_00090"/>
    </source>
</evidence>
<evidence type="ECO:0000313" key="9">
    <source>
        <dbReference type="Proteomes" id="UP000287798"/>
    </source>
</evidence>
<evidence type="ECO:0000256" key="5">
    <source>
        <dbReference type="ARBA" id="ARBA00022679"/>
    </source>
</evidence>
<dbReference type="EC" id="2.1.1.77" evidence="7"/>
<proteinExistence type="inferred from homology"/>
<dbReference type="Pfam" id="PF01135">
    <property type="entry name" value="PCMT"/>
    <property type="match status" value="1"/>
</dbReference>
<dbReference type="NCBIfam" id="TIGR00080">
    <property type="entry name" value="pimt"/>
    <property type="match status" value="1"/>
</dbReference>
<dbReference type="FunFam" id="3.40.50.150:FF:000010">
    <property type="entry name" value="Protein-L-isoaspartate O-methyltransferase"/>
    <property type="match status" value="1"/>
</dbReference>
<keyword evidence="4 7" id="KW-0489">Methyltransferase</keyword>
<organism evidence="8 9">
    <name type="scientific">Thiohalobacter thiocyanaticus</name>
    <dbReference type="NCBI Taxonomy" id="585455"/>
    <lineage>
        <taxon>Bacteria</taxon>
        <taxon>Pseudomonadati</taxon>
        <taxon>Pseudomonadota</taxon>
        <taxon>Gammaproteobacteria</taxon>
        <taxon>Thiohalobacterales</taxon>
        <taxon>Thiohalobacteraceae</taxon>
        <taxon>Thiohalobacter</taxon>
    </lineage>
</organism>
<dbReference type="GO" id="GO:0030091">
    <property type="term" value="P:protein repair"/>
    <property type="evidence" value="ECO:0007669"/>
    <property type="project" value="UniProtKB-UniRule"/>
</dbReference>
<evidence type="ECO:0000313" key="8">
    <source>
        <dbReference type="EMBL" id="RRQ22897.1"/>
    </source>
</evidence>
<dbReference type="InterPro" id="IPR029063">
    <property type="entry name" value="SAM-dependent_MTases_sf"/>
</dbReference>
<keyword evidence="5 7" id="KW-0808">Transferase</keyword>
<reference evidence="8 9" key="1">
    <citation type="journal article" date="2010" name="Int. J. Syst. Evol. Microbiol.">
        <title>Thiohalobacter thiocyanaticus gen. nov., sp. nov., a moderately halophilic, sulfur-oxidizing gammaproteobacterium from hypersaline lakes, that utilizes thiocyanate.</title>
        <authorList>
            <person name="Sorokin D.Y."/>
            <person name="Kovaleva O.L."/>
            <person name="Tourova T.P."/>
            <person name="Muyzer G."/>
        </authorList>
    </citation>
    <scope>NUCLEOTIDE SEQUENCE [LARGE SCALE GENOMIC DNA]</scope>
    <source>
        <strain evidence="8 9">Hrh1</strain>
    </source>
</reference>
<evidence type="ECO:0000256" key="3">
    <source>
        <dbReference type="ARBA" id="ARBA00022490"/>
    </source>
</evidence>
<dbReference type="HAMAP" id="MF_00090">
    <property type="entry name" value="PIMT"/>
    <property type="match status" value="1"/>
</dbReference>
<keyword evidence="6 7" id="KW-0949">S-adenosyl-L-methionine</keyword>
<protein>
    <recommendedName>
        <fullName evidence="7">Protein-L-isoaspartate O-methyltransferase</fullName>
        <ecNumber evidence="7">2.1.1.77</ecNumber>
    </recommendedName>
    <alternativeName>
        <fullName evidence="7">L-isoaspartyl protein carboxyl methyltransferase</fullName>
    </alternativeName>
    <alternativeName>
        <fullName evidence="7">Protein L-isoaspartyl methyltransferase</fullName>
    </alternativeName>
    <alternativeName>
        <fullName evidence="7">Protein-beta-aspartate methyltransferase</fullName>
        <shortName evidence="7">PIMT</shortName>
    </alternativeName>
</protein>
<feature type="active site" evidence="7">
    <location>
        <position position="74"/>
    </location>
</feature>
<dbReference type="PANTHER" id="PTHR11579">
    <property type="entry name" value="PROTEIN-L-ISOASPARTATE O-METHYLTRANSFERASE"/>
    <property type="match status" value="1"/>
</dbReference>
<dbReference type="InterPro" id="IPR000682">
    <property type="entry name" value="PCMT"/>
</dbReference>
<comment type="function">
    <text evidence="7">Catalyzes the methyl esterification of L-isoaspartyl residues in peptides and proteins that result from spontaneous decomposition of normal L-aspartyl and L-asparaginyl residues. It plays a role in the repair and/or degradation of damaged proteins.</text>
</comment>
<dbReference type="CDD" id="cd02440">
    <property type="entry name" value="AdoMet_MTases"/>
    <property type="match status" value="1"/>
</dbReference>
<keyword evidence="9" id="KW-1185">Reference proteome</keyword>
<accession>A0A426QME1</accession>
<dbReference type="OrthoDB" id="9810066at2"/>
<dbReference type="RefSeq" id="WP_125182239.1">
    <property type="nucleotide sequence ID" value="NZ_QZMU01000001.1"/>
</dbReference>
<gene>
    <name evidence="7" type="primary">pcm</name>
    <name evidence="8" type="ORF">D6C00_13815</name>
</gene>
<dbReference type="GO" id="GO:0004719">
    <property type="term" value="F:protein-L-isoaspartate (D-aspartate) O-methyltransferase activity"/>
    <property type="evidence" value="ECO:0007669"/>
    <property type="project" value="UniProtKB-UniRule"/>
</dbReference>
<dbReference type="GO" id="GO:0032259">
    <property type="term" value="P:methylation"/>
    <property type="evidence" value="ECO:0007669"/>
    <property type="project" value="UniProtKB-KW"/>
</dbReference>
<comment type="subcellular location">
    <subcellularLocation>
        <location evidence="1 7">Cytoplasm</location>
    </subcellularLocation>
</comment>
<dbReference type="EMBL" id="QZMU01000001">
    <property type="protein sequence ID" value="RRQ22897.1"/>
    <property type="molecule type" value="Genomic_DNA"/>
</dbReference>
<evidence type="ECO:0000256" key="4">
    <source>
        <dbReference type="ARBA" id="ARBA00022603"/>
    </source>
</evidence>
<dbReference type="GO" id="GO:0005737">
    <property type="term" value="C:cytoplasm"/>
    <property type="evidence" value="ECO:0007669"/>
    <property type="project" value="UniProtKB-SubCell"/>
</dbReference>
<evidence type="ECO:0000256" key="1">
    <source>
        <dbReference type="ARBA" id="ARBA00004496"/>
    </source>
</evidence>
<comment type="catalytic activity">
    <reaction evidence="7">
        <text>[protein]-L-isoaspartate + S-adenosyl-L-methionine = [protein]-L-isoaspartate alpha-methyl ester + S-adenosyl-L-homocysteine</text>
        <dbReference type="Rhea" id="RHEA:12705"/>
        <dbReference type="Rhea" id="RHEA-COMP:12143"/>
        <dbReference type="Rhea" id="RHEA-COMP:12144"/>
        <dbReference type="ChEBI" id="CHEBI:57856"/>
        <dbReference type="ChEBI" id="CHEBI:59789"/>
        <dbReference type="ChEBI" id="CHEBI:90596"/>
        <dbReference type="ChEBI" id="CHEBI:90598"/>
        <dbReference type="EC" id="2.1.1.77"/>
    </reaction>
</comment>
<dbReference type="NCBIfam" id="NF001453">
    <property type="entry name" value="PRK00312.1"/>
    <property type="match status" value="1"/>
</dbReference>
<dbReference type="SUPFAM" id="SSF53335">
    <property type="entry name" value="S-adenosyl-L-methionine-dependent methyltransferases"/>
    <property type="match status" value="1"/>
</dbReference>
<dbReference type="PANTHER" id="PTHR11579:SF0">
    <property type="entry name" value="PROTEIN-L-ISOASPARTATE(D-ASPARTATE) O-METHYLTRANSFERASE"/>
    <property type="match status" value="1"/>
</dbReference>
<sequence>MMTDTTLSQARAQLLREIEREFAYTGDMTGCPQLDARVKAALEAVPREHFLPGHLHHQAYGNHPLPIGEGQTISQPYIVALMNQCLALTPASRVLEIGTGSGYQAAVLAHLAAEVYSVETVATLGALARERLQALGLDNVHLRIGNGRLGWPEAAPFDAIMVTAASERVPAALLEQLAPQGRLIAPVGGSFSQELVLYHKDAAGRLNSRTLLPVMFVPLIDTASPDRAGPAADD</sequence>
<keyword evidence="3 7" id="KW-0963">Cytoplasm</keyword>
<dbReference type="Gene3D" id="3.40.50.150">
    <property type="entry name" value="Vaccinia Virus protein VP39"/>
    <property type="match status" value="1"/>
</dbReference>